<evidence type="ECO:0000313" key="8">
    <source>
        <dbReference type="EMBL" id="KRO85599.1"/>
    </source>
</evidence>
<dbReference type="GO" id="GO:0008137">
    <property type="term" value="F:NADH dehydrogenase (ubiquinone) activity"/>
    <property type="evidence" value="ECO:0007669"/>
    <property type="project" value="InterPro"/>
</dbReference>
<keyword evidence="5" id="KW-0830">Ubiquinone</keyword>
<dbReference type="GO" id="GO:0042773">
    <property type="term" value="P:ATP synthesis coupled electron transport"/>
    <property type="evidence" value="ECO:0007669"/>
    <property type="project" value="InterPro"/>
</dbReference>
<dbReference type="NCBIfam" id="TIGR01770">
    <property type="entry name" value="NDH_I_N"/>
    <property type="match status" value="1"/>
</dbReference>
<evidence type="ECO:0000256" key="4">
    <source>
        <dbReference type="ARBA" id="ARBA00023136"/>
    </source>
</evidence>
<feature type="transmembrane region" description="Helical" evidence="5">
    <location>
        <begin position="474"/>
        <end position="493"/>
    </location>
</feature>
<feature type="transmembrane region" description="Helical" evidence="5">
    <location>
        <begin position="123"/>
        <end position="147"/>
    </location>
</feature>
<feature type="transmembrane region" description="Helical" evidence="5">
    <location>
        <begin position="153"/>
        <end position="170"/>
    </location>
</feature>
<keyword evidence="3 5" id="KW-1133">Transmembrane helix</keyword>
<dbReference type="InterPro" id="IPR001750">
    <property type="entry name" value="ND/Mrp_TM"/>
</dbReference>
<dbReference type="Pfam" id="PF00361">
    <property type="entry name" value="Proton_antipo_M"/>
    <property type="match status" value="1"/>
</dbReference>
<feature type="transmembrane region" description="Helical" evidence="5">
    <location>
        <begin position="88"/>
        <end position="111"/>
    </location>
</feature>
<comment type="subcellular location">
    <subcellularLocation>
        <location evidence="5">Cell membrane</location>
        <topology evidence="5">Multi-pass membrane protein</topology>
    </subcellularLocation>
    <subcellularLocation>
        <location evidence="1">Endomembrane system</location>
        <topology evidence="1">Multi-pass membrane protein</topology>
    </subcellularLocation>
    <subcellularLocation>
        <location evidence="6">Membrane</location>
        <topology evidence="6">Multi-pass membrane protein</topology>
    </subcellularLocation>
</comment>
<evidence type="ECO:0000259" key="7">
    <source>
        <dbReference type="Pfam" id="PF00361"/>
    </source>
</evidence>
<feature type="transmembrane region" description="Helical" evidence="5">
    <location>
        <begin position="349"/>
        <end position="371"/>
    </location>
</feature>
<evidence type="ECO:0000313" key="9">
    <source>
        <dbReference type="Proteomes" id="UP000051547"/>
    </source>
</evidence>
<dbReference type="GO" id="GO:0048038">
    <property type="term" value="F:quinone binding"/>
    <property type="evidence" value="ECO:0007669"/>
    <property type="project" value="UniProtKB-KW"/>
</dbReference>
<comment type="function">
    <text evidence="5">NDH-1 shuttles electrons from NADH, via FMN and iron-sulfur (Fe-S) centers, to quinones in the respiratory chain. The immediate electron acceptor for the enzyme in this species is believed to be ubiquinone. Couples the redox reaction to proton translocation (for every two electrons transferred, four hydrogen ions are translocated across the cytoplasmic membrane), and thus conserves the redox energy in a proton gradient.</text>
</comment>
<accession>A0A0R2TEC5</accession>
<feature type="transmembrane region" description="Helical" evidence="5">
    <location>
        <begin position="179"/>
        <end position="201"/>
    </location>
</feature>
<evidence type="ECO:0000256" key="2">
    <source>
        <dbReference type="ARBA" id="ARBA00022692"/>
    </source>
</evidence>
<feature type="transmembrane region" description="Helical" evidence="5">
    <location>
        <begin position="392"/>
        <end position="415"/>
    </location>
</feature>
<name>A0A0R2TEC5_9GAMM</name>
<dbReference type="GO" id="GO:0012505">
    <property type="term" value="C:endomembrane system"/>
    <property type="evidence" value="ECO:0007669"/>
    <property type="project" value="UniProtKB-SubCell"/>
</dbReference>
<keyword evidence="4 5" id="KW-0472">Membrane</keyword>
<dbReference type="GO" id="GO:0050136">
    <property type="term" value="F:NADH dehydrogenase (quinone) (non-electrogenic) activity"/>
    <property type="evidence" value="ECO:0007669"/>
    <property type="project" value="UniProtKB-UniRule"/>
</dbReference>
<sequence>MEKEFATMPITPAVDLDGLLLLLPHELMGLAIIVGMLAIAIGRNHFVSTVIATSGMLAAGIAGAMQFYELTLGAAPSMVTALFVLDALSALFIALLAFSAMGVAIMSFAYFHKLADARDEFQLLLSLATLGAITLVSSAHFITVVIGLEMLSMALYGMIAYPIHSGAWAAKSLESAIKYLVLSAVASATMLFGMALIYAATGSLGFLDISVSTGSLFYLGLLMLFVGAAFKLSLVPFHLWTPDVYQGGPLPAVAFLATLGKVAVAVFAIRLFSQPQIGQLPVVTSVIALVAVASILVGNLLALRQTNLKRLLAYSSIAHMGYLLVAVLSISAATAISEVEDSAFALESALFYLLVYSLLSLGAFGCALLVSSSEDEAAGVGDYRGLFWRSPWLASVLLVMVLGLAGIPLTAGFIAKFQVFFAAVGDSQWGLLAAMVLGSAIGLFYYLRIVYQMLMPVLDTDESFALREIGIENLGVLAVLAVLTVAVLWVGVYPEPLFALIAFAASNF</sequence>
<feature type="transmembrane region" description="Helical" evidence="5">
    <location>
        <begin position="311"/>
        <end position="337"/>
    </location>
</feature>
<dbReference type="GO" id="GO:0005886">
    <property type="term" value="C:plasma membrane"/>
    <property type="evidence" value="ECO:0007669"/>
    <property type="project" value="UniProtKB-SubCell"/>
</dbReference>
<dbReference type="PRINTS" id="PR01434">
    <property type="entry name" value="NADHDHGNASE5"/>
</dbReference>
<dbReference type="Proteomes" id="UP000051547">
    <property type="component" value="Unassembled WGS sequence"/>
</dbReference>
<comment type="catalytic activity">
    <reaction evidence="5">
        <text>a quinone + NADH + 5 H(+)(in) = a quinol + NAD(+) + 4 H(+)(out)</text>
        <dbReference type="Rhea" id="RHEA:57888"/>
        <dbReference type="ChEBI" id="CHEBI:15378"/>
        <dbReference type="ChEBI" id="CHEBI:24646"/>
        <dbReference type="ChEBI" id="CHEBI:57540"/>
        <dbReference type="ChEBI" id="CHEBI:57945"/>
        <dbReference type="ChEBI" id="CHEBI:132124"/>
    </reaction>
</comment>
<evidence type="ECO:0000256" key="1">
    <source>
        <dbReference type="ARBA" id="ARBA00004127"/>
    </source>
</evidence>
<feature type="transmembrane region" description="Helical" evidence="5">
    <location>
        <begin position="252"/>
        <end position="272"/>
    </location>
</feature>
<keyword evidence="5" id="KW-0520">NAD</keyword>
<protein>
    <recommendedName>
        <fullName evidence="5">NADH-quinone oxidoreductase subunit N</fullName>
        <ecNumber evidence="5">7.1.1.-</ecNumber>
    </recommendedName>
    <alternativeName>
        <fullName evidence="5">NADH dehydrogenase I subunit N</fullName>
    </alternativeName>
    <alternativeName>
        <fullName evidence="5">NDH-1 subunit N</fullName>
    </alternativeName>
</protein>
<keyword evidence="2 5" id="KW-0812">Transmembrane</keyword>
<proteinExistence type="inferred from homology"/>
<organism evidence="8 9">
    <name type="scientific">OM182 bacterium BACL3 MAG-120920-bin41</name>
    <dbReference type="NCBI Taxonomy" id="1655580"/>
    <lineage>
        <taxon>Bacteria</taxon>
        <taxon>Pseudomonadati</taxon>
        <taxon>Pseudomonadota</taxon>
        <taxon>Gammaproteobacteria</taxon>
        <taxon>OMG group</taxon>
        <taxon>OM182 clade</taxon>
    </lineage>
</organism>
<evidence type="ECO:0000256" key="3">
    <source>
        <dbReference type="ARBA" id="ARBA00022989"/>
    </source>
</evidence>
<feature type="transmembrane region" description="Helical" evidence="5">
    <location>
        <begin position="46"/>
        <end position="68"/>
    </location>
</feature>
<feature type="transmembrane region" description="Helical" evidence="5">
    <location>
        <begin position="427"/>
        <end position="447"/>
    </location>
</feature>
<evidence type="ECO:0000256" key="5">
    <source>
        <dbReference type="HAMAP-Rule" id="MF_00445"/>
    </source>
</evidence>
<dbReference type="AlphaFoldDB" id="A0A0R2TEC5"/>
<keyword evidence="5" id="KW-0874">Quinone</keyword>
<keyword evidence="5" id="KW-1278">Translocase</keyword>
<feature type="transmembrane region" description="Helical" evidence="5">
    <location>
        <begin position="278"/>
        <end position="302"/>
    </location>
</feature>
<dbReference type="EC" id="7.1.1.-" evidence="5"/>
<comment type="subunit">
    <text evidence="5">NDH-1 is composed of 14 different subunits. Subunits NuoA, H, J, K, L, M, N constitute the membrane sector of the complex.</text>
</comment>
<evidence type="ECO:0000256" key="6">
    <source>
        <dbReference type="RuleBase" id="RU000320"/>
    </source>
</evidence>
<dbReference type="EMBL" id="LIBE01000017">
    <property type="protein sequence ID" value="KRO85599.1"/>
    <property type="molecule type" value="Genomic_DNA"/>
</dbReference>
<reference evidence="8 9" key="1">
    <citation type="submission" date="2015-10" db="EMBL/GenBank/DDBJ databases">
        <title>Metagenome-Assembled Genomes uncover a global brackish microbiome.</title>
        <authorList>
            <person name="Hugerth L.W."/>
            <person name="Larsson J."/>
            <person name="Alneberg J."/>
            <person name="Lindh M.V."/>
            <person name="Legrand C."/>
            <person name="Pinhassi J."/>
            <person name="Andersson A.F."/>
        </authorList>
    </citation>
    <scope>NUCLEOTIDE SEQUENCE [LARGE SCALE GENOMIC DNA]</scope>
    <source>
        <strain evidence="8">BACL4 MAG-120920-bin41</strain>
    </source>
</reference>
<dbReference type="PANTHER" id="PTHR22773">
    <property type="entry name" value="NADH DEHYDROGENASE"/>
    <property type="match status" value="1"/>
</dbReference>
<keyword evidence="5" id="KW-0813">Transport</keyword>
<keyword evidence="5" id="KW-1003">Cell membrane</keyword>
<feature type="transmembrane region" description="Helical" evidence="5">
    <location>
        <begin position="20"/>
        <end position="39"/>
    </location>
</feature>
<feature type="domain" description="NADH:quinone oxidoreductase/Mrp antiporter transmembrane" evidence="7">
    <location>
        <begin position="139"/>
        <end position="441"/>
    </location>
</feature>
<dbReference type="InterPro" id="IPR010096">
    <property type="entry name" value="NADH-Q_OxRdtase_suN/2"/>
</dbReference>
<comment type="similarity">
    <text evidence="5">Belongs to the complex I subunit 2 family.</text>
</comment>
<dbReference type="HAMAP" id="MF_00445">
    <property type="entry name" value="NDH1_NuoN_1"/>
    <property type="match status" value="1"/>
</dbReference>
<feature type="transmembrane region" description="Helical" evidence="5">
    <location>
        <begin position="216"/>
        <end position="240"/>
    </location>
</feature>
<comment type="caution">
    <text evidence="8">The sequence shown here is derived from an EMBL/GenBank/DDBJ whole genome shotgun (WGS) entry which is preliminary data.</text>
</comment>
<gene>
    <name evidence="5" type="primary">nuoN</name>
    <name evidence="8" type="ORF">ABR72_05350</name>
</gene>